<proteinExistence type="predicted"/>
<name>A0A077RGS6_STAXY</name>
<evidence type="ECO:0008006" key="2">
    <source>
        <dbReference type="Google" id="ProtNLM"/>
    </source>
</evidence>
<reference evidence="1" key="1">
    <citation type="journal article" date="2014" name="Antimicrob. Agents Chemother.">
        <title>The Novel Macrolide-Lincosamide-Streptogramin B Resistance Gene erm(44) Is Associated with a Prophage in Staphylococcus xylosus.</title>
        <authorList>
            <person name="Wipf J.R."/>
            <person name="Schwendener S."/>
            <person name="Perreten V."/>
        </authorList>
    </citation>
    <scope>NUCLEOTIDE SEQUENCE</scope>
    <source>
        <strain evidence="1">JW4341</strain>
    </source>
</reference>
<organism evidence="1">
    <name type="scientific">Staphylococcus xylosus</name>
    <dbReference type="NCBI Taxonomy" id="1288"/>
    <lineage>
        <taxon>Bacteria</taxon>
        <taxon>Bacillati</taxon>
        <taxon>Bacillota</taxon>
        <taxon>Bacilli</taxon>
        <taxon>Bacillales</taxon>
        <taxon>Staphylococcaceae</taxon>
        <taxon>Staphylococcus</taxon>
    </lineage>
</organism>
<sequence length="105" mass="12461">MEQTLNVEITIPKGYVLVDSVRLQELEESSLNPVWDMNDLKQKLKMSSVDTIKDKLLHNPKFEKILRKEGIAHYPNSEFNRWRFNARKMNSFINENFEAIHGKER</sequence>
<protein>
    <recommendedName>
        <fullName evidence="2">DUF771 domain-containing protein</fullName>
    </recommendedName>
</protein>
<accession>A0A077RGS6</accession>
<dbReference type="InterPro" id="IPR008489">
    <property type="entry name" value="DUF771"/>
</dbReference>
<dbReference type="EMBL" id="HG796218">
    <property type="protein sequence ID" value="CDL65107.1"/>
    <property type="molecule type" value="Genomic_DNA"/>
</dbReference>
<dbReference type="AlphaFoldDB" id="A0A077RGS6"/>
<dbReference type="Pfam" id="PF05595">
    <property type="entry name" value="DUF771"/>
    <property type="match status" value="1"/>
</dbReference>
<evidence type="ECO:0000313" key="1">
    <source>
        <dbReference type="EMBL" id="CDL65107.1"/>
    </source>
</evidence>